<dbReference type="GO" id="GO:0005507">
    <property type="term" value="F:copper ion binding"/>
    <property type="evidence" value="ECO:0007669"/>
    <property type="project" value="InterPro"/>
</dbReference>
<evidence type="ECO:0000313" key="2">
    <source>
        <dbReference type="Proteomes" id="UP000007875"/>
    </source>
</evidence>
<dbReference type="PANTHER" id="PTHR45817:SF4">
    <property type="entry name" value="LYSYL OXIDASE-LIKE-RELATED"/>
    <property type="match status" value="1"/>
</dbReference>
<dbReference type="Ensembl" id="ENSCSAVT00000018171.1">
    <property type="protein sequence ID" value="ENSCSAVP00000017976.1"/>
    <property type="gene ID" value="ENSCSAVG00000010583.1"/>
</dbReference>
<dbReference type="Pfam" id="PF01186">
    <property type="entry name" value="Lysyl_oxidase"/>
    <property type="match status" value="1"/>
</dbReference>
<dbReference type="PRINTS" id="PR00074">
    <property type="entry name" value="LYSYLOXIDASE"/>
</dbReference>
<dbReference type="OMA" id="QCANFGE"/>
<dbReference type="InterPro" id="IPR050912">
    <property type="entry name" value="LOX-like_protein"/>
</dbReference>
<reference evidence="1" key="2">
    <citation type="submission" date="2025-08" db="UniProtKB">
        <authorList>
            <consortium name="Ensembl"/>
        </authorList>
    </citation>
    <scope>IDENTIFICATION</scope>
</reference>
<proteinExistence type="predicted"/>
<dbReference type="AlphaFoldDB" id="H2ZK60"/>
<reference evidence="1" key="3">
    <citation type="submission" date="2025-09" db="UniProtKB">
        <authorList>
            <consortium name="Ensembl"/>
        </authorList>
    </citation>
    <scope>IDENTIFICATION</scope>
</reference>
<evidence type="ECO:0000313" key="1">
    <source>
        <dbReference type="Ensembl" id="ENSCSAVP00000017976.1"/>
    </source>
</evidence>
<organism evidence="1 2">
    <name type="scientific">Ciona savignyi</name>
    <name type="common">Pacific transparent sea squirt</name>
    <dbReference type="NCBI Taxonomy" id="51511"/>
    <lineage>
        <taxon>Eukaryota</taxon>
        <taxon>Metazoa</taxon>
        <taxon>Chordata</taxon>
        <taxon>Tunicata</taxon>
        <taxon>Ascidiacea</taxon>
        <taxon>Phlebobranchia</taxon>
        <taxon>Cionidae</taxon>
        <taxon>Ciona</taxon>
    </lineage>
</organism>
<sequence>RKVAEGHKASFCLEDSSCTDRKIKVFNCDEGHQGISPGCEDTYKAAVDCQWIDVTDVPLDEYTFRVTVNPKRLVRESNFANNGIRCKVSIKRHTADIWNCSPIGV</sequence>
<dbReference type="HOGENOM" id="CLU_152030_0_0_1"/>
<dbReference type="PANTHER" id="PTHR45817">
    <property type="entry name" value="LYSYL OXIDASE-LIKE-RELATED"/>
    <property type="match status" value="1"/>
</dbReference>
<accession>H2ZK60</accession>
<dbReference type="GeneTree" id="ENSGT00940000154779"/>
<dbReference type="STRING" id="51511.ENSCSAVP00000017976"/>
<evidence type="ECO:0008006" key="3">
    <source>
        <dbReference type="Google" id="ProtNLM"/>
    </source>
</evidence>
<dbReference type="GO" id="GO:0004720">
    <property type="term" value="F:protein-lysine 6-oxidase activity"/>
    <property type="evidence" value="ECO:0007669"/>
    <property type="project" value="TreeGrafter"/>
</dbReference>
<reference evidence="2" key="1">
    <citation type="submission" date="2003-08" db="EMBL/GenBank/DDBJ databases">
        <authorList>
            <person name="Birren B."/>
            <person name="Nusbaum C."/>
            <person name="Abebe A."/>
            <person name="Abouelleil A."/>
            <person name="Adekoya E."/>
            <person name="Ait-zahra M."/>
            <person name="Allen N."/>
            <person name="Allen T."/>
            <person name="An P."/>
            <person name="Anderson M."/>
            <person name="Anderson S."/>
            <person name="Arachchi H."/>
            <person name="Armbruster J."/>
            <person name="Bachantsang P."/>
            <person name="Baldwin J."/>
            <person name="Barry A."/>
            <person name="Bayul T."/>
            <person name="Blitshsteyn B."/>
            <person name="Bloom T."/>
            <person name="Blye J."/>
            <person name="Boguslavskiy L."/>
            <person name="Borowsky M."/>
            <person name="Boukhgalter B."/>
            <person name="Brunache A."/>
            <person name="Butler J."/>
            <person name="Calixte N."/>
            <person name="Calvo S."/>
            <person name="Camarata J."/>
            <person name="Campo K."/>
            <person name="Chang J."/>
            <person name="Cheshatsang Y."/>
            <person name="Citroen M."/>
            <person name="Collymore A."/>
            <person name="Considine T."/>
            <person name="Cook A."/>
            <person name="Cooke P."/>
            <person name="Corum B."/>
            <person name="Cuomo C."/>
            <person name="David R."/>
            <person name="Dawoe T."/>
            <person name="Degray S."/>
            <person name="Dodge S."/>
            <person name="Dooley K."/>
            <person name="Dorje P."/>
            <person name="Dorjee K."/>
            <person name="Dorris L."/>
            <person name="Duffey N."/>
            <person name="Dupes A."/>
            <person name="Elkins T."/>
            <person name="Engels R."/>
            <person name="Erickson J."/>
            <person name="Farina A."/>
            <person name="Faro S."/>
            <person name="Ferreira P."/>
            <person name="Fischer H."/>
            <person name="Fitzgerald M."/>
            <person name="Foley K."/>
            <person name="Gage D."/>
            <person name="Galagan J."/>
            <person name="Gearin G."/>
            <person name="Gnerre S."/>
            <person name="Gnirke A."/>
            <person name="Goyette A."/>
            <person name="Graham J."/>
            <person name="Grandbois E."/>
            <person name="Gyaltsen K."/>
            <person name="Hafez N."/>
            <person name="Hagopian D."/>
            <person name="Hagos B."/>
            <person name="Hall J."/>
            <person name="Hatcher B."/>
            <person name="Heller A."/>
            <person name="Higgins H."/>
            <person name="Honan T."/>
            <person name="Horn A."/>
            <person name="Houde N."/>
            <person name="Hughes L."/>
            <person name="Hulme W."/>
            <person name="Husby E."/>
            <person name="Iliev I."/>
            <person name="Jaffe D."/>
            <person name="Jones C."/>
            <person name="Kamal M."/>
            <person name="Kamat A."/>
            <person name="Kamvysselis M."/>
            <person name="Karlsson E."/>
            <person name="Kells C."/>
            <person name="Kieu A."/>
            <person name="Kisner P."/>
            <person name="Kodira C."/>
            <person name="Kulbokas E."/>
            <person name="Labutti K."/>
            <person name="Lama D."/>
            <person name="Landers T."/>
            <person name="Leger J."/>
            <person name="Levine S."/>
            <person name="Lewis D."/>
            <person name="Lewis T."/>
            <person name="Lindblad-toh K."/>
            <person name="Liu X."/>
            <person name="Lokyitsang T."/>
            <person name="Lokyitsang Y."/>
            <person name="Lucien O."/>
            <person name="Lui A."/>
            <person name="Ma L.J."/>
            <person name="Mabbitt R."/>
            <person name="Macdonald J."/>
            <person name="Maclean C."/>
            <person name="Major J."/>
            <person name="Manning J."/>
            <person name="Marabella R."/>
            <person name="Maru K."/>
            <person name="Matthews C."/>
            <person name="Mauceli E."/>
            <person name="Mccarthy M."/>
            <person name="Mcdonough S."/>
            <person name="Mcghee T."/>
            <person name="Meldrim J."/>
            <person name="Meneus L."/>
            <person name="Mesirov J."/>
            <person name="Mihalev A."/>
            <person name="Mihova T."/>
            <person name="Mikkelsen T."/>
            <person name="Mlenga V."/>
            <person name="Moru K."/>
            <person name="Mozes J."/>
            <person name="Mulrain L."/>
            <person name="Munson G."/>
            <person name="Naylor J."/>
            <person name="Newes C."/>
            <person name="Nguyen C."/>
            <person name="Nguyen N."/>
            <person name="Nguyen T."/>
            <person name="Nicol R."/>
            <person name="Nielsen C."/>
            <person name="Nizzari M."/>
            <person name="Norbu C."/>
            <person name="Norbu N."/>
            <person name="O'donnell P."/>
            <person name="Okoawo O."/>
            <person name="O'leary S."/>
            <person name="Omotosho B."/>
            <person name="O'neill K."/>
            <person name="Osman S."/>
            <person name="Parker S."/>
            <person name="Perrin D."/>
            <person name="Phunkhang P."/>
            <person name="Piqani B."/>
            <person name="Purcell S."/>
            <person name="Rachupka T."/>
            <person name="Ramasamy U."/>
            <person name="Rameau R."/>
            <person name="Ray V."/>
            <person name="Raymond C."/>
            <person name="Retta R."/>
            <person name="Richardson S."/>
            <person name="Rise C."/>
            <person name="Rodriguez J."/>
            <person name="Rogers J."/>
            <person name="Rogov P."/>
            <person name="Rutman M."/>
            <person name="Schupbach R."/>
            <person name="Seaman C."/>
            <person name="Settipalli S."/>
            <person name="Sharpe T."/>
            <person name="Sheridan J."/>
            <person name="Sherpa N."/>
            <person name="Shi J."/>
            <person name="Smirnov S."/>
            <person name="Smith C."/>
            <person name="Sougnez C."/>
            <person name="Spencer B."/>
            <person name="Stalker J."/>
            <person name="Stange-thomann N."/>
            <person name="Stavropoulos S."/>
            <person name="Stetson K."/>
            <person name="Stone C."/>
            <person name="Stone S."/>
            <person name="Stubbs M."/>
            <person name="Talamas J."/>
            <person name="Tchuinga P."/>
            <person name="Tenzing P."/>
            <person name="Tesfaye S."/>
            <person name="Theodore J."/>
            <person name="Thoulutsang Y."/>
            <person name="Topham K."/>
            <person name="Towey S."/>
            <person name="Tsamla T."/>
            <person name="Tsomo N."/>
            <person name="Vallee D."/>
            <person name="Vassiliev H."/>
            <person name="Venkataraman V."/>
            <person name="Vinson J."/>
            <person name="Vo A."/>
            <person name="Wade C."/>
            <person name="Wang S."/>
            <person name="Wangchuk T."/>
            <person name="Wangdi T."/>
            <person name="Whittaker C."/>
            <person name="Wilkinson J."/>
            <person name="Wu Y."/>
            <person name="Wyman D."/>
            <person name="Yadav S."/>
            <person name="Yang S."/>
            <person name="Yang X."/>
            <person name="Yeager S."/>
            <person name="Yee E."/>
            <person name="Young G."/>
            <person name="Zainoun J."/>
            <person name="Zembeck L."/>
            <person name="Zimmer A."/>
            <person name="Zody M."/>
            <person name="Lander E."/>
        </authorList>
    </citation>
    <scope>NUCLEOTIDE SEQUENCE [LARGE SCALE GENOMIC DNA]</scope>
</reference>
<protein>
    <recommendedName>
        <fullName evidence="3">Lysyl oxidase homolog</fullName>
    </recommendedName>
</protein>
<dbReference type="InterPro" id="IPR001695">
    <property type="entry name" value="Lysyl_oxidase"/>
</dbReference>
<dbReference type="GO" id="GO:0005615">
    <property type="term" value="C:extracellular space"/>
    <property type="evidence" value="ECO:0007669"/>
    <property type="project" value="TreeGrafter"/>
</dbReference>
<dbReference type="InParanoid" id="H2ZK60"/>
<dbReference type="Proteomes" id="UP000007875">
    <property type="component" value="Unassembled WGS sequence"/>
</dbReference>
<name>H2ZK60_CIOSA</name>
<keyword evidence="2" id="KW-1185">Reference proteome</keyword>